<dbReference type="GeneID" id="9421566"/>
<dbReference type="PIRSF" id="PIRSF006060">
    <property type="entry name" value="AA_transporter"/>
    <property type="match status" value="1"/>
</dbReference>
<dbReference type="PATRIC" id="fig|795797.19.peg.81"/>
<evidence type="ECO:0000256" key="1">
    <source>
        <dbReference type="ARBA" id="ARBA00004651"/>
    </source>
</evidence>
<dbReference type="OrthoDB" id="43026at2157"/>
<evidence type="ECO:0000313" key="7">
    <source>
        <dbReference type="EMBL" id="ELY41726.1"/>
    </source>
</evidence>
<comment type="subcellular location">
    <subcellularLocation>
        <location evidence="1">Cell membrane</location>
        <topology evidence="1">Multi-pass membrane protein</topology>
    </subcellularLocation>
</comment>
<reference evidence="7 8" key="1">
    <citation type="journal article" date="2014" name="PLoS Genet.">
        <title>Phylogenetically driven sequencing of extremely halophilic archaea reveals strategies for static and dynamic osmo-response.</title>
        <authorList>
            <person name="Becker E.A."/>
            <person name="Seitzer P.M."/>
            <person name="Tritt A."/>
            <person name="Larsen D."/>
            <person name="Krusor M."/>
            <person name="Yao A.I."/>
            <person name="Wu D."/>
            <person name="Madern D."/>
            <person name="Eisen J.A."/>
            <person name="Darling A.E."/>
            <person name="Facciotti M.T."/>
        </authorList>
    </citation>
    <scope>NUCLEOTIDE SEQUENCE [LARGE SCALE GENOMIC DNA]</scope>
    <source>
        <strain evidence="8">DSM 18796 / CECT 7217 / JCM 14584 / KCTC 4019 / B3</strain>
    </source>
</reference>
<evidence type="ECO:0000313" key="8">
    <source>
        <dbReference type="Proteomes" id="UP000011645"/>
    </source>
</evidence>
<proteinExistence type="predicted"/>
<feature type="transmembrane region" description="Helical" evidence="6">
    <location>
        <begin position="38"/>
        <end position="58"/>
    </location>
</feature>
<dbReference type="GO" id="GO:0022857">
    <property type="term" value="F:transmembrane transporter activity"/>
    <property type="evidence" value="ECO:0007669"/>
    <property type="project" value="InterPro"/>
</dbReference>
<protein>
    <submittedName>
        <fullName evidence="7">Cationic amino acid transporter, putative</fullName>
    </submittedName>
</protein>
<feature type="transmembrane region" description="Helical" evidence="6">
    <location>
        <begin position="122"/>
        <end position="141"/>
    </location>
</feature>
<dbReference type="Proteomes" id="UP000011645">
    <property type="component" value="Unassembled WGS sequence"/>
</dbReference>
<feature type="transmembrane region" description="Helical" evidence="6">
    <location>
        <begin position="399"/>
        <end position="419"/>
    </location>
</feature>
<evidence type="ECO:0000256" key="4">
    <source>
        <dbReference type="ARBA" id="ARBA00022989"/>
    </source>
</evidence>
<evidence type="ECO:0000256" key="5">
    <source>
        <dbReference type="ARBA" id="ARBA00023136"/>
    </source>
</evidence>
<feature type="transmembrane region" description="Helical" evidence="6">
    <location>
        <begin position="186"/>
        <end position="204"/>
    </location>
</feature>
<keyword evidence="5 6" id="KW-0472">Membrane</keyword>
<dbReference type="RefSeq" id="WP_008413680.1">
    <property type="nucleotide sequence ID" value="NC_014299.1"/>
</dbReference>
<keyword evidence="2" id="KW-1003">Cell membrane</keyword>
<organism evidence="7 8">
    <name type="scientific">Halalkalicoccus jeotgali (strain DSM 18796 / CECT 7217 / JCM 14584 / KCTC 4019 / B3)</name>
    <dbReference type="NCBI Taxonomy" id="795797"/>
    <lineage>
        <taxon>Archaea</taxon>
        <taxon>Methanobacteriati</taxon>
        <taxon>Methanobacteriota</taxon>
        <taxon>Stenosarchaea group</taxon>
        <taxon>Halobacteria</taxon>
        <taxon>Halobacteriales</taxon>
        <taxon>Halococcaceae</taxon>
        <taxon>Halalkalicoccus</taxon>
    </lineage>
</organism>
<dbReference type="GO" id="GO:0005886">
    <property type="term" value="C:plasma membrane"/>
    <property type="evidence" value="ECO:0007669"/>
    <property type="project" value="UniProtKB-SubCell"/>
</dbReference>
<feature type="transmembrane region" description="Helical" evidence="6">
    <location>
        <begin position="12"/>
        <end position="32"/>
    </location>
</feature>
<sequence>MSSDQISLGEALAMAIGGMVGGGIFAVLGVVAVEAGPAAWLAFVASGVIAFCAGYSALRLNAQADGQLNPIAYVEQFTGSTTLAGMTGWTFIAGYVGTMSLYAYAFGGYFAELVGVESVVGLPLRSLITLLAIIVFVGLNLAGAHASGRTEDVLVGLKVLILLVFGLGGLYYGFQQGMIRSGLGNLEVSALLAAAIGFVAFEGWELLLFDQNSIENPQQTIRKAIYGSIVGATALYVIVAVVTTNLVSTQVIQQNSETALAVAAEPFLGQFGFLLISVAALFSTGSALNATLFSASRLSKMLVADDLLPNELHGSNSDEPVRPLLVLGVLTALLSSLGSLNAISSFASLSFISIFGGLSLLAFLERESVVTALLPAIGCLGASGAIVGLLYHLATAEPAVFVTVLAIAIAVITTELLYFERSSILAEARDLEHRL</sequence>
<dbReference type="AlphaFoldDB" id="L9VXI9"/>
<keyword evidence="8" id="KW-1185">Reference proteome</keyword>
<dbReference type="PANTHER" id="PTHR42770">
    <property type="entry name" value="AMINO ACID TRANSPORTER-RELATED"/>
    <property type="match status" value="1"/>
</dbReference>
<feature type="transmembrane region" description="Helical" evidence="6">
    <location>
        <begin position="153"/>
        <end position="174"/>
    </location>
</feature>
<feature type="transmembrane region" description="Helical" evidence="6">
    <location>
        <begin position="225"/>
        <end position="247"/>
    </location>
</feature>
<dbReference type="InterPro" id="IPR050367">
    <property type="entry name" value="APC_superfamily"/>
</dbReference>
<dbReference type="InterPro" id="IPR002293">
    <property type="entry name" value="AA/rel_permease1"/>
</dbReference>
<dbReference type="Gene3D" id="1.20.1740.10">
    <property type="entry name" value="Amino acid/polyamine transporter I"/>
    <property type="match status" value="1"/>
</dbReference>
<dbReference type="Pfam" id="PF13520">
    <property type="entry name" value="AA_permease_2"/>
    <property type="match status" value="1"/>
</dbReference>
<comment type="caution">
    <text evidence="7">The sequence shown here is derived from an EMBL/GenBank/DDBJ whole genome shotgun (WGS) entry which is preliminary data.</text>
</comment>
<feature type="transmembrane region" description="Helical" evidence="6">
    <location>
        <begin position="346"/>
        <end position="364"/>
    </location>
</feature>
<name>L9VXI9_HALJB</name>
<evidence type="ECO:0000256" key="6">
    <source>
        <dbReference type="SAM" id="Phobius"/>
    </source>
</evidence>
<feature type="transmembrane region" description="Helical" evidence="6">
    <location>
        <begin position="371"/>
        <end position="393"/>
    </location>
</feature>
<feature type="transmembrane region" description="Helical" evidence="6">
    <location>
        <begin position="267"/>
        <end position="292"/>
    </location>
</feature>
<evidence type="ECO:0000256" key="3">
    <source>
        <dbReference type="ARBA" id="ARBA00022692"/>
    </source>
</evidence>
<accession>L9VXI9</accession>
<dbReference type="EMBL" id="AOHV01000002">
    <property type="protein sequence ID" value="ELY41726.1"/>
    <property type="molecule type" value="Genomic_DNA"/>
</dbReference>
<dbReference type="PANTHER" id="PTHR42770:SF11">
    <property type="entry name" value="INNER MEMBRANE TRANSPORT PROTEIN YBAT"/>
    <property type="match status" value="1"/>
</dbReference>
<evidence type="ECO:0000256" key="2">
    <source>
        <dbReference type="ARBA" id="ARBA00022475"/>
    </source>
</evidence>
<keyword evidence="3 6" id="KW-0812">Transmembrane</keyword>
<gene>
    <name evidence="7" type="ORF">C497_00525</name>
</gene>
<feature type="transmembrane region" description="Helical" evidence="6">
    <location>
        <begin position="89"/>
        <end position="110"/>
    </location>
</feature>
<keyword evidence="4 6" id="KW-1133">Transmembrane helix</keyword>